<dbReference type="Pfam" id="PF01770">
    <property type="entry name" value="Folate_carrier"/>
    <property type="match status" value="1"/>
</dbReference>
<evidence type="ECO:0000256" key="8">
    <source>
        <dbReference type="SAM" id="Phobius"/>
    </source>
</evidence>
<gene>
    <name evidence="9" type="ORF">FQA47_003764</name>
</gene>
<dbReference type="GO" id="GO:0090482">
    <property type="term" value="F:vitamin transmembrane transporter activity"/>
    <property type="evidence" value="ECO:0007669"/>
    <property type="project" value="InterPro"/>
</dbReference>
<dbReference type="FunFam" id="1.20.1250.20:FF:000225">
    <property type="entry name" value="Solute carrier family 19 member 1"/>
    <property type="match status" value="1"/>
</dbReference>
<feature type="transmembrane region" description="Helical" evidence="8">
    <location>
        <begin position="412"/>
        <end position="436"/>
    </location>
</feature>
<evidence type="ECO:0000256" key="6">
    <source>
        <dbReference type="ARBA" id="ARBA00023136"/>
    </source>
</evidence>
<evidence type="ECO:0000256" key="2">
    <source>
        <dbReference type="ARBA" id="ARBA00005773"/>
    </source>
</evidence>
<feature type="transmembrane region" description="Helical" evidence="8">
    <location>
        <begin position="343"/>
        <end position="366"/>
    </location>
</feature>
<reference evidence="9" key="1">
    <citation type="journal article" name="BMC Genomics">
        <title>Long-read sequencing and de novo genome assembly of marine medaka (Oryzias melastigma).</title>
        <authorList>
            <person name="Liang P."/>
            <person name="Saqib H.S.A."/>
            <person name="Ni X."/>
            <person name="Shen Y."/>
        </authorList>
    </citation>
    <scope>NUCLEOTIDE SEQUENCE</scope>
    <source>
        <strain evidence="9">Bigg-433</strain>
    </source>
</reference>
<dbReference type="Gene3D" id="1.20.1250.20">
    <property type="entry name" value="MFS general substrate transporter like domains"/>
    <property type="match status" value="1"/>
</dbReference>
<dbReference type="InterPro" id="IPR002666">
    <property type="entry name" value="Folate_carrier"/>
</dbReference>
<proteinExistence type="inferred from homology"/>
<feature type="compositionally biased region" description="Basic and acidic residues" evidence="7">
    <location>
        <begin position="301"/>
        <end position="318"/>
    </location>
</feature>
<evidence type="ECO:0000313" key="10">
    <source>
        <dbReference type="Proteomes" id="UP000646548"/>
    </source>
</evidence>
<evidence type="ECO:0000256" key="1">
    <source>
        <dbReference type="ARBA" id="ARBA00004141"/>
    </source>
</evidence>
<evidence type="ECO:0000256" key="4">
    <source>
        <dbReference type="ARBA" id="ARBA00022692"/>
    </source>
</evidence>
<evidence type="ECO:0000256" key="7">
    <source>
        <dbReference type="SAM" id="MobiDB-lite"/>
    </source>
</evidence>
<dbReference type="NCBIfam" id="TIGR00806">
    <property type="entry name" value="rfc"/>
    <property type="match status" value="1"/>
</dbReference>
<feature type="transmembrane region" description="Helical" evidence="8">
    <location>
        <begin position="227"/>
        <end position="247"/>
    </location>
</feature>
<comment type="caution">
    <text evidence="9">The sequence shown here is derived from an EMBL/GenBank/DDBJ whole genome shotgun (WGS) entry which is preliminary data.</text>
</comment>
<feature type="region of interest" description="Disordered" evidence="7">
    <location>
        <begin position="292"/>
        <end position="320"/>
    </location>
</feature>
<keyword evidence="5 8" id="KW-1133">Transmembrane helix</keyword>
<dbReference type="PANTHER" id="PTHR10686:SF19">
    <property type="entry name" value="THIAMINE TRANSPORTER 1"/>
    <property type="match status" value="1"/>
</dbReference>
<dbReference type="AlphaFoldDB" id="A0A834C7R6"/>
<feature type="transmembrane region" description="Helical" evidence="8">
    <location>
        <begin position="386"/>
        <end position="405"/>
    </location>
</feature>
<comment type="similarity">
    <text evidence="2">Belongs to the reduced folate carrier (RFC) transporter (TC 2.A.48) family.</text>
</comment>
<comment type="subcellular location">
    <subcellularLocation>
        <location evidence="1">Membrane</location>
        <topology evidence="1">Multi-pass membrane protein</topology>
    </subcellularLocation>
</comment>
<feature type="transmembrane region" description="Helical" evidence="8">
    <location>
        <begin position="253"/>
        <end position="277"/>
    </location>
</feature>
<dbReference type="EMBL" id="WKFB01000400">
    <property type="protein sequence ID" value="KAF6724300.1"/>
    <property type="molecule type" value="Genomic_DNA"/>
</dbReference>
<feature type="transmembrane region" description="Helical" evidence="8">
    <location>
        <begin position="143"/>
        <end position="162"/>
    </location>
</feature>
<keyword evidence="3" id="KW-0813">Transport</keyword>
<dbReference type="SUPFAM" id="SSF103473">
    <property type="entry name" value="MFS general substrate transporter"/>
    <property type="match status" value="1"/>
</dbReference>
<keyword evidence="6 8" id="KW-0472">Membrane</keyword>
<organism evidence="9 10">
    <name type="scientific">Oryzias melastigma</name>
    <name type="common">Marine medaka</name>
    <dbReference type="NCBI Taxonomy" id="30732"/>
    <lineage>
        <taxon>Eukaryota</taxon>
        <taxon>Metazoa</taxon>
        <taxon>Chordata</taxon>
        <taxon>Craniata</taxon>
        <taxon>Vertebrata</taxon>
        <taxon>Euteleostomi</taxon>
        <taxon>Actinopterygii</taxon>
        <taxon>Neopterygii</taxon>
        <taxon>Teleostei</taxon>
        <taxon>Neoteleostei</taxon>
        <taxon>Acanthomorphata</taxon>
        <taxon>Ovalentaria</taxon>
        <taxon>Atherinomorphae</taxon>
        <taxon>Beloniformes</taxon>
        <taxon>Adrianichthyidae</taxon>
        <taxon>Oryziinae</taxon>
        <taxon>Oryzias</taxon>
    </lineage>
</organism>
<feature type="transmembrane region" description="Helical" evidence="8">
    <location>
        <begin position="468"/>
        <end position="491"/>
    </location>
</feature>
<feature type="transmembrane region" description="Helical" evidence="8">
    <location>
        <begin position="442"/>
        <end position="461"/>
    </location>
</feature>
<feature type="region of interest" description="Disordered" evidence="7">
    <location>
        <begin position="55"/>
        <end position="90"/>
    </location>
</feature>
<keyword evidence="4 8" id="KW-0812">Transmembrane</keyword>
<evidence type="ECO:0000313" key="9">
    <source>
        <dbReference type="EMBL" id="KAF6724300.1"/>
    </source>
</evidence>
<dbReference type="Proteomes" id="UP000646548">
    <property type="component" value="Unassembled WGS sequence"/>
</dbReference>
<feature type="transmembrane region" description="Helical" evidence="8">
    <location>
        <begin position="169"/>
        <end position="190"/>
    </location>
</feature>
<dbReference type="GO" id="GO:0005886">
    <property type="term" value="C:plasma membrane"/>
    <property type="evidence" value="ECO:0007669"/>
    <property type="project" value="TreeGrafter"/>
</dbReference>
<accession>A0A834C7R6</accession>
<evidence type="ECO:0000256" key="5">
    <source>
        <dbReference type="ARBA" id="ARBA00022989"/>
    </source>
</evidence>
<name>A0A834C7R6_ORYME</name>
<feature type="transmembrane region" description="Helical" evidence="8">
    <location>
        <begin position="196"/>
        <end position="215"/>
    </location>
</feature>
<dbReference type="InterPro" id="IPR036259">
    <property type="entry name" value="MFS_trans_sf"/>
</dbReference>
<evidence type="ECO:0000256" key="3">
    <source>
        <dbReference type="ARBA" id="ARBA00022448"/>
    </source>
</evidence>
<sequence>MYAPGPFVRRTVLPLSGTASKPTAKGDGLGLWSSVAPLCLLKPPVNVSFLRGAAESPRGSRSDQQGVLAPPRARTQLREELPEAEPPGGRSGGIMTVFNPTLLLCAFGFSSSLRPFEPFITAFLLGPDKNLTETQVVNEIFPVWTYSYLALLFPVFLATDFLRYKPLLLLQAGSLVVTYVLLCRARGLLAMQLLEFTYGLATASEVAYYSYIYSVVELERYKRVTGFCRGATLLGSAAGSLLGQLLFSVAEVPLLHLAFITLASAAVAFLTACFLPMPSRSLFFHMSPSAAALSSSSPSEQMKEGREAMIPRSPESRDGGSGPLEVLKMLFADFVKCYSSRPLLAWSVWWALSTCGYFQIVNYIQALWEDIHPSGRLMIYNGYVETLATLLGALAALLVGCLPVSWSTWGELALAALSFLMAACVFLMDMLGNIWVCYGVYVLFRAVYMLLITMATFQIAANLSVQRYALVFGVNTFGALLLQTLLTLVVVDSAGLGLDINTQFLIYAAYFTAIAVVFLVAGLCGLICKRISKAEEPTLEVQELSSSPDGTPCM</sequence>
<feature type="transmembrane region" description="Helical" evidence="8">
    <location>
        <begin position="503"/>
        <end position="528"/>
    </location>
</feature>
<dbReference type="PANTHER" id="PTHR10686">
    <property type="entry name" value="FOLATE TRANSPORTER"/>
    <property type="match status" value="1"/>
</dbReference>
<protein>
    <submittedName>
        <fullName evidence="9">Thiamine transporter 1</fullName>
    </submittedName>
</protein>